<comment type="caution">
    <text evidence="1">The sequence shown here is derived from an EMBL/GenBank/DDBJ whole genome shotgun (WGS) entry which is preliminary data.</text>
</comment>
<proteinExistence type="predicted"/>
<reference evidence="1" key="1">
    <citation type="journal article" date="2019" name="bioRxiv">
        <title>The Genome of the Zebra Mussel, Dreissena polymorpha: A Resource for Invasive Species Research.</title>
        <authorList>
            <person name="McCartney M.A."/>
            <person name="Auch B."/>
            <person name="Kono T."/>
            <person name="Mallez S."/>
            <person name="Zhang Y."/>
            <person name="Obille A."/>
            <person name="Becker A."/>
            <person name="Abrahante J.E."/>
            <person name="Garbe J."/>
            <person name="Badalamenti J.P."/>
            <person name="Herman A."/>
            <person name="Mangelson H."/>
            <person name="Liachko I."/>
            <person name="Sullivan S."/>
            <person name="Sone E.D."/>
            <person name="Koren S."/>
            <person name="Silverstein K.A.T."/>
            <person name="Beckman K.B."/>
            <person name="Gohl D.M."/>
        </authorList>
    </citation>
    <scope>NUCLEOTIDE SEQUENCE</scope>
    <source>
        <strain evidence="1">Duluth1</strain>
        <tissue evidence="1">Whole animal</tissue>
    </source>
</reference>
<sequence length="67" mass="7370">MSVHGCQSRVGFRQGEVGTSYTFELATPVYGQWVRITRNPPVEHLTLCEVEVEGVPYSAGNGMLDNV</sequence>
<dbReference type="AlphaFoldDB" id="A0A9D4JTJ9"/>
<name>A0A9D4JTJ9_DREPO</name>
<protein>
    <submittedName>
        <fullName evidence="1">Uncharacterized protein</fullName>
    </submittedName>
</protein>
<keyword evidence="2" id="KW-1185">Reference proteome</keyword>
<dbReference type="SUPFAM" id="SSF49785">
    <property type="entry name" value="Galactose-binding domain-like"/>
    <property type="match status" value="1"/>
</dbReference>
<evidence type="ECO:0000313" key="2">
    <source>
        <dbReference type="Proteomes" id="UP000828390"/>
    </source>
</evidence>
<evidence type="ECO:0000313" key="1">
    <source>
        <dbReference type="EMBL" id="KAH3823656.1"/>
    </source>
</evidence>
<dbReference type="Proteomes" id="UP000828390">
    <property type="component" value="Unassembled WGS sequence"/>
</dbReference>
<gene>
    <name evidence="1" type="ORF">DPMN_125468</name>
</gene>
<dbReference type="InterPro" id="IPR008979">
    <property type="entry name" value="Galactose-bd-like_sf"/>
</dbReference>
<reference evidence="1" key="2">
    <citation type="submission" date="2020-11" db="EMBL/GenBank/DDBJ databases">
        <authorList>
            <person name="McCartney M.A."/>
            <person name="Auch B."/>
            <person name="Kono T."/>
            <person name="Mallez S."/>
            <person name="Becker A."/>
            <person name="Gohl D.M."/>
            <person name="Silverstein K.A.T."/>
            <person name="Koren S."/>
            <person name="Bechman K.B."/>
            <person name="Herman A."/>
            <person name="Abrahante J.E."/>
            <person name="Garbe J."/>
        </authorList>
    </citation>
    <scope>NUCLEOTIDE SEQUENCE</scope>
    <source>
        <strain evidence="1">Duluth1</strain>
        <tissue evidence="1">Whole animal</tissue>
    </source>
</reference>
<dbReference type="Gene3D" id="2.60.120.260">
    <property type="entry name" value="Galactose-binding domain-like"/>
    <property type="match status" value="1"/>
</dbReference>
<dbReference type="EMBL" id="JAIWYP010000005">
    <property type="protein sequence ID" value="KAH3823656.1"/>
    <property type="molecule type" value="Genomic_DNA"/>
</dbReference>
<accession>A0A9D4JTJ9</accession>
<organism evidence="1 2">
    <name type="scientific">Dreissena polymorpha</name>
    <name type="common">Zebra mussel</name>
    <name type="synonym">Mytilus polymorpha</name>
    <dbReference type="NCBI Taxonomy" id="45954"/>
    <lineage>
        <taxon>Eukaryota</taxon>
        <taxon>Metazoa</taxon>
        <taxon>Spiralia</taxon>
        <taxon>Lophotrochozoa</taxon>
        <taxon>Mollusca</taxon>
        <taxon>Bivalvia</taxon>
        <taxon>Autobranchia</taxon>
        <taxon>Heteroconchia</taxon>
        <taxon>Euheterodonta</taxon>
        <taxon>Imparidentia</taxon>
        <taxon>Neoheterodontei</taxon>
        <taxon>Myida</taxon>
        <taxon>Dreissenoidea</taxon>
        <taxon>Dreissenidae</taxon>
        <taxon>Dreissena</taxon>
    </lineage>
</organism>